<organism evidence="2 3">
    <name type="scientific">Collybiopsis luxurians FD-317 M1</name>
    <dbReference type="NCBI Taxonomy" id="944289"/>
    <lineage>
        <taxon>Eukaryota</taxon>
        <taxon>Fungi</taxon>
        <taxon>Dikarya</taxon>
        <taxon>Basidiomycota</taxon>
        <taxon>Agaricomycotina</taxon>
        <taxon>Agaricomycetes</taxon>
        <taxon>Agaricomycetidae</taxon>
        <taxon>Agaricales</taxon>
        <taxon>Marasmiineae</taxon>
        <taxon>Omphalotaceae</taxon>
        <taxon>Collybiopsis</taxon>
        <taxon>Collybiopsis luxurians</taxon>
    </lineage>
</organism>
<name>A0A0D0B3W1_9AGAR</name>
<dbReference type="InterPro" id="IPR046528">
    <property type="entry name" value="DUF6593"/>
</dbReference>
<dbReference type="AlphaFoldDB" id="A0A0D0B3W1"/>
<dbReference type="Pfam" id="PF20236">
    <property type="entry name" value="DUF6593"/>
    <property type="match status" value="1"/>
</dbReference>
<sequence>MTTQATTTDRVVDSLKLYFTANSVRNTTLANKDDSIYFEVVTRFWHPKLTKINILDPETRDMRLVAEIERVGRAKKYRNGRYRIRFISQENSGSKQEWGRWISDIDFLEPANEGIGGDFIDPRGNGYRWKTHNRRLQLIPVGEETQTPLVTYESHKRYFLIFRMSRHASWEVKPQVVNFLDRILVSYILIERRRRAEKQVIDRII</sequence>
<proteinExistence type="predicted"/>
<dbReference type="EMBL" id="KN834788">
    <property type="protein sequence ID" value="KIK57950.1"/>
    <property type="molecule type" value="Genomic_DNA"/>
</dbReference>
<dbReference type="Proteomes" id="UP000053593">
    <property type="component" value="Unassembled WGS sequence"/>
</dbReference>
<accession>A0A0D0B3W1</accession>
<protein>
    <recommendedName>
        <fullName evidence="1">DUF6593 domain-containing protein</fullName>
    </recommendedName>
</protein>
<dbReference type="OrthoDB" id="2798132at2759"/>
<gene>
    <name evidence="2" type="ORF">GYMLUDRAFT_171901</name>
</gene>
<evidence type="ECO:0000259" key="1">
    <source>
        <dbReference type="Pfam" id="PF20236"/>
    </source>
</evidence>
<keyword evidence="3" id="KW-1185">Reference proteome</keyword>
<reference evidence="2 3" key="1">
    <citation type="submission" date="2014-04" db="EMBL/GenBank/DDBJ databases">
        <title>Evolutionary Origins and Diversification of the Mycorrhizal Mutualists.</title>
        <authorList>
            <consortium name="DOE Joint Genome Institute"/>
            <consortium name="Mycorrhizal Genomics Consortium"/>
            <person name="Kohler A."/>
            <person name="Kuo A."/>
            <person name="Nagy L.G."/>
            <person name="Floudas D."/>
            <person name="Copeland A."/>
            <person name="Barry K.W."/>
            <person name="Cichocki N."/>
            <person name="Veneault-Fourrey C."/>
            <person name="LaButti K."/>
            <person name="Lindquist E.A."/>
            <person name="Lipzen A."/>
            <person name="Lundell T."/>
            <person name="Morin E."/>
            <person name="Murat C."/>
            <person name="Riley R."/>
            <person name="Ohm R."/>
            <person name="Sun H."/>
            <person name="Tunlid A."/>
            <person name="Henrissat B."/>
            <person name="Grigoriev I.V."/>
            <person name="Hibbett D.S."/>
            <person name="Martin F."/>
        </authorList>
    </citation>
    <scope>NUCLEOTIDE SEQUENCE [LARGE SCALE GENOMIC DNA]</scope>
    <source>
        <strain evidence="2 3">FD-317 M1</strain>
    </source>
</reference>
<dbReference type="HOGENOM" id="CLU_122982_0_0_1"/>
<evidence type="ECO:0000313" key="2">
    <source>
        <dbReference type="EMBL" id="KIK57950.1"/>
    </source>
</evidence>
<feature type="domain" description="DUF6593" evidence="1">
    <location>
        <begin position="22"/>
        <end position="195"/>
    </location>
</feature>
<evidence type="ECO:0000313" key="3">
    <source>
        <dbReference type="Proteomes" id="UP000053593"/>
    </source>
</evidence>